<dbReference type="CDD" id="cd00200">
    <property type="entry name" value="WD40"/>
    <property type="match status" value="1"/>
</dbReference>
<organism evidence="10">
    <name type="scientific">Menopon gallinae</name>
    <name type="common">poultry shaft louse</name>
    <dbReference type="NCBI Taxonomy" id="328185"/>
    <lineage>
        <taxon>Eukaryota</taxon>
        <taxon>Metazoa</taxon>
        <taxon>Ecdysozoa</taxon>
        <taxon>Arthropoda</taxon>
        <taxon>Hexapoda</taxon>
        <taxon>Insecta</taxon>
        <taxon>Pterygota</taxon>
        <taxon>Neoptera</taxon>
        <taxon>Paraneoptera</taxon>
        <taxon>Psocodea</taxon>
        <taxon>Troctomorpha</taxon>
        <taxon>Phthiraptera</taxon>
        <taxon>Amblycera</taxon>
        <taxon>Menoponidae</taxon>
        <taxon>Menopon</taxon>
    </lineage>
</organism>
<keyword evidence="3" id="KW-0698">rRNA processing</keyword>
<dbReference type="GO" id="GO:0006364">
    <property type="term" value="P:rRNA processing"/>
    <property type="evidence" value="ECO:0007669"/>
    <property type="project" value="UniProtKB-KW"/>
</dbReference>
<dbReference type="PROSITE" id="PS50294">
    <property type="entry name" value="WD_REPEATS_REGION"/>
    <property type="match status" value="2"/>
</dbReference>
<proteinExistence type="predicted"/>
<dbReference type="SUPFAM" id="SSF50978">
    <property type="entry name" value="WD40 repeat-like"/>
    <property type="match status" value="1"/>
</dbReference>
<dbReference type="SMART" id="SM00320">
    <property type="entry name" value="WD40"/>
    <property type="match status" value="6"/>
</dbReference>
<evidence type="ECO:0000256" key="2">
    <source>
        <dbReference type="ARBA" id="ARBA00018260"/>
    </source>
</evidence>
<dbReference type="EMBL" id="JARGDH010000005">
    <property type="protein sequence ID" value="KAL0266985.1"/>
    <property type="molecule type" value="Genomic_DNA"/>
</dbReference>
<evidence type="ECO:0000256" key="7">
    <source>
        <dbReference type="ARBA" id="ARBA00045437"/>
    </source>
</evidence>
<comment type="caution">
    <text evidence="10">The sequence shown here is derived from an EMBL/GenBank/DDBJ whole genome shotgun (WGS) entry which is preliminary data.</text>
</comment>
<dbReference type="InterPro" id="IPR018983">
    <property type="entry name" value="U3_snoRNA-assocProt_15_C"/>
</dbReference>
<comment type="subcellular location">
    <subcellularLocation>
        <location evidence="1">Nucleus</location>
        <location evidence="1">Nucleolus</location>
    </subcellularLocation>
</comment>
<name>A0AAW2HB94_9NEOP</name>
<reference evidence="10" key="1">
    <citation type="journal article" date="2024" name="Gigascience">
        <title>Chromosome-level genome of the poultry shaft louse Menopon gallinae provides insight into the host-switching and adaptive evolution of parasitic lice.</title>
        <authorList>
            <person name="Xu Y."/>
            <person name="Ma L."/>
            <person name="Liu S."/>
            <person name="Liang Y."/>
            <person name="Liu Q."/>
            <person name="He Z."/>
            <person name="Tian L."/>
            <person name="Duan Y."/>
            <person name="Cai W."/>
            <person name="Li H."/>
            <person name="Song F."/>
        </authorList>
    </citation>
    <scope>NUCLEOTIDE SEQUENCE</scope>
    <source>
        <strain evidence="10">Cailab_2023a</strain>
    </source>
</reference>
<evidence type="ECO:0000256" key="3">
    <source>
        <dbReference type="ARBA" id="ARBA00022552"/>
    </source>
</evidence>
<feature type="repeat" description="WD" evidence="8">
    <location>
        <begin position="244"/>
        <end position="285"/>
    </location>
</feature>
<dbReference type="PANTHER" id="PTHR19924:SF26">
    <property type="entry name" value="U3 SMALL NUCLEOLAR RNA-ASSOCIATED PROTEIN 15 HOMOLOG"/>
    <property type="match status" value="1"/>
</dbReference>
<evidence type="ECO:0000259" key="9">
    <source>
        <dbReference type="Pfam" id="PF09384"/>
    </source>
</evidence>
<dbReference type="GO" id="GO:0005730">
    <property type="term" value="C:nucleolus"/>
    <property type="evidence" value="ECO:0007669"/>
    <property type="project" value="UniProtKB-SubCell"/>
</dbReference>
<evidence type="ECO:0000256" key="6">
    <source>
        <dbReference type="ARBA" id="ARBA00023242"/>
    </source>
</evidence>
<dbReference type="AlphaFoldDB" id="A0AAW2HB94"/>
<evidence type="ECO:0000313" key="10">
    <source>
        <dbReference type="EMBL" id="KAL0266985.1"/>
    </source>
</evidence>
<dbReference type="InterPro" id="IPR001680">
    <property type="entry name" value="WD40_rpt"/>
</dbReference>
<feature type="repeat" description="WD" evidence="8">
    <location>
        <begin position="160"/>
        <end position="202"/>
    </location>
</feature>
<evidence type="ECO:0000256" key="8">
    <source>
        <dbReference type="PROSITE-ProRule" id="PRU00221"/>
    </source>
</evidence>
<protein>
    <recommendedName>
        <fullName evidence="2">U3 small nucleolar RNA-associated protein 15 homolog</fullName>
    </recommendedName>
</protein>
<sequence>MADYKSININVFGKKSVETNPDVIYWKKLGVPVFLREYGPVDYIDFSPIEPHHFAVTSSVRVQVYNPVTRLLYKNLSRFQKNAYGGSFRSDGKLLCAGGEEHEVKLFDVAAKTLLRVFKGHTGAVHRCYFTIDNTHVVSFSDDQTVTYWDIPSEQKILSFKEHSDYVRAGAVSPVSPDIILSGGYDNYVKMYDKRSESVVFNVNHGAPVESVLFLPTGGIFLSAGGTEIKVWNALQGGKLLAQFHNHHKTVTCLKLASRGSRILSGSLDRHVNVYDVATFKRLHTLDYSNAVLSLGISANDETLAVGMVDGLVSVSRREAALKPTKRERQKVVFKYGSDVVDPTVDVILNNEKQVKLPLYSNYLKKFEYSKALSMVLGKRTINKQPNLTVAVLKELIARKALHETIAGNNPKIVLSLLTFLIKNIGDYRFTRVLISVANIFLDVYEDNITSCGLEAVMLFQKLADKINEEVNITESLLALEGCINLVMSASNSGNIQMGTSAAVNTSATLTQSESGKDFVVQVN</sequence>
<keyword evidence="6" id="KW-0539">Nucleus</keyword>
<dbReference type="InterPro" id="IPR036322">
    <property type="entry name" value="WD40_repeat_dom_sf"/>
</dbReference>
<feature type="repeat" description="WD" evidence="8">
    <location>
        <begin position="118"/>
        <end position="159"/>
    </location>
</feature>
<accession>A0AAW2HB94</accession>
<dbReference type="Gene3D" id="2.130.10.10">
    <property type="entry name" value="YVTN repeat-like/Quinoprotein amine dehydrogenase"/>
    <property type="match status" value="2"/>
</dbReference>
<evidence type="ECO:0000256" key="4">
    <source>
        <dbReference type="ARBA" id="ARBA00022574"/>
    </source>
</evidence>
<dbReference type="PANTHER" id="PTHR19924">
    <property type="entry name" value="UTP15 U3 SMALL NUCLEOLAR RNA-ASSOCIATED PROTEIN 15 FAMILY MEMBER"/>
    <property type="match status" value="1"/>
</dbReference>
<dbReference type="GO" id="GO:0045943">
    <property type="term" value="P:positive regulation of transcription by RNA polymerase I"/>
    <property type="evidence" value="ECO:0007669"/>
    <property type="project" value="TreeGrafter"/>
</dbReference>
<comment type="function">
    <text evidence="7">Ribosome biogenesis factor. Involved in nucleolar processing of pre-18S ribosomal RNA. Required for optimal pre-ribosomal RNA transcription by RNA polymerase I. Part of the small subunit (SSU) processome, first precursor of the small eukaryotic ribosomal subunit. During the assembly of the SSU processome in the nucleolus, many ribosome biogenesis factors, an RNA chaperone and ribosomal proteins associate with the nascent pre-rRNA and work in concert to generate RNA folding, modifications, rearrangements and cleavage as well as targeted degradation of pre-ribosomal RNA by the RNA exosome.</text>
</comment>
<evidence type="ECO:0000256" key="1">
    <source>
        <dbReference type="ARBA" id="ARBA00004604"/>
    </source>
</evidence>
<dbReference type="PROSITE" id="PS50082">
    <property type="entry name" value="WD_REPEATS_2"/>
    <property type="match status" value="3"/>
</dbReference>
<dbReference type="InterPro" id="IPR015943">
    <property type="entry name" value="WD40/YVTN_repeat-like_dom_sf"/>
</dbReference>
<dbReference type="Pfam" id="PF09384">
    <property type="entry name" value="UTP15_C"/>
    <property type="match status" value="1"/>
</dbReference>
<feature type="domain" description="U3 small nucleolar RNA-associated protein 15 C-terminal" evidence="9">
    <location>
        <begin position="344"/>
        <end position="486"/>
    </location>
</feature>
<keyword evidence="5" id="KW-0677">Repeat</keyword>
<gene>
    <name evidence="10" type="ORF">PYX00_009376</name>
</gene>
<dbReference type="Pfam" id="PF00400">
    <property type="entry name" value="WD40"/>
    <property type="match status" value="3"/>
</dbReference>
<keyword evidence="4 8" id="KW-0853">WD repeat</keyword>
<evidence type="ECO:0000256" key="5">
    <source>
        <dbReference type="ARBA" id="ARBA00022737"/>
    </source>
</evidence>